<feature type="region of interest" description="Disordered" evidence="1">
    <location>
        <begin position="90"/>
        <end position="196"/>
    </location>
</feature>
<keyword evidence="4" id="KW-1185">Reference proteome</keyword>
<feature type="compositionally biased region" description="Basic and acidic residues" evidence="1">
    <location>
        <begin position="90"/>
        <end position="189"/>
    </location>
</feature>
<feature type="chain" id="PRO_5008381547" evidence="2">
    <location>
        <begin position="20"/>
        <end position="196"/>
    </location>
</feature>
<accession>A0A1A8XLZ2</accession>
<reference evidence="4" key="1">
    <citation type="submission" date="2016-06" db="EMBL/GenBank/DDBJ databases">
        <authorList>
            <person name="McIlroy S.J."/>
            <person name="Karst S.M."/>
            <person name="Albertsen M."/>
        </authorList>
    </citation>
    <scope>NUCLEOTIDE SEQUENCE [LARGE SCALE GENOMIC DNA]</scope>
</reference>
<gene>
    <name evidence="3" type="ORF">ACCAA_210016</name>
</gene>
<evidence type="ECO:0000313" key="4">
    <source>
        <dbReference type="Proteomes" id="UP000199169"/>
    </source>
</evidence>
<dbReference type="EMBL" id="FLQX01000096">
    <property type="protein sequence ID" value="SBT05427.1"/>
    <property type="molecule type" value="Genomic_DNA"/>
</dbReference>
<dbReference type="AlphaFoldDB" id="A0A1A8XLZ2"/>
<evidence type="ECO:0000313" key="3">
    <source>
        <dbReference type="EMBL" id="SBT05427.1"/>
    </source>
</evidence>
<proteinExistence type="predicted"/>
<evidence type="ECO:0000256" key="1">
    <source>
        <dbReference type="SAM" id="MobiDB-lite"/>
    </source>
</evidence>
<dbReference type="STRING" id="1860102.ACCAA_210016"/>
<evidence type="ECO:0000256" key="2">
    <source>
        <dbReference type="SAM" id="SignalP"/>
    </source>
</evidence>
<organism evidence="3 4">
    <name type="scientific">Candidatus Accumulibacter aalborgensis</name>
    <dbReference type="NCBI Taxonomy" id="1860102"/>
    <lineage>
        <taxon>Bacteria</taxon>
        <taxon>Pseudomonadati</taxon>
        <taxon>Pseudomonadota</taxon>
        <taxon>Betaproteobacteria</taxon>
        <taxon>Candidatus Accumulibacter</taxon>
    </lineage>
</organism>
<sequence length="196" mass="22191">MRRGSVLAVLMYLSAAAWAEAPLPPPDVPQTLEQAAAQRQRASAMRAEAERRHLADQDRCYTKFLVNDCLAAAKKRYTEAIVGARRLEQPAREFEREAKRQELETKEVQRAADSPRREAELKERAETHRAEEAAKLAEREEKLSEKTRKAEEGRRKIAAEQAKRHAKLEKRARQDAERAAKKAAKEVSKDGALPAN</sequence>
<keyword evidence="2" id="KW-0732">Signal</keyword>
<feature type="signal peptide" evidence="2">
    <location>
        <begin position="1"/>
        <end position="19"/>
    </location>
</feature>
<protein>
    <submittedName>
        <fullName evidence="3">Biopolymer transport protein TolA</fullName>
    </submittedName>
</protein>
<dbReference type="RefSeq" id="WP_186406558.1">
    <property type="nucleotide sequence ID" value="NZ_FLQX01000096.1"/>
</dbReference>
<dbReference type="Proteomes" id="UP000199169">
    <property type="component" value="Unassembled WGS sequence"/>
</dbReference>
<name>A0A1A8XLZ2_9PROT</name>